<feature type="transmembrane region" description="Helical" evidence="7">
    <location>
        <begin position="56"/>
        <end position="77"/>
    </location>
</feature>
<evidence type="ECO:0000313" key="9">
    <source>
        <dbReference type="EMBL" id="WFR96806.1"/>
    </source>
</evidence>
<dbReference type="GO" id="GO:0022857">
    <property type="term" value="F:transmembrane transporter activity"/>
    <property type="evidence" value="ECO:0007669"/>
    <property type="project" value="InterPro"/>
</dbReference>
<dbReference type="InterPro" id="IPR020846">
    <property type="entry name" value="MFS_dom"/>
</dbReference>
<dbReference type="Gene3D" id="1.20.1250.20">
    <property type="entry name" value="MFS general substrate transporter like domains"/>
    <property type="match status" value="1"/>
</dbReference>
<keyword evidence="5 7" id="KW-1133">Transmembrane helix</keyword>
<dbReference type="SUPFAM" id="SSF103473">
    <property type="entry name" value="MFS general substrate transporter"/>
    <property type="match status" value="1"/>
</dbReference>
<evidence type="ECO:0000256" key="2">
    <source>
        <dbReference type="ARBA" id="ARBA00022448"/>
    </source>
</evidence>
<keyword evidence="4 7" id="KW-0812">Transmembrane</keyword>
<feature type="transmembrane region" description="Helical" evidence="7">
    <location>
        <begin position="203"/>
        <end position="222"/>
    </location>
</feature>
<dbReference type="EMBL" id="CP117255">
    <property type="protein sequence ID" value="WFR96806.1"/>
    <property type="molecule type" value="Genomic_DNA"/>
</dbReference>
<feature type="transmembrane region" description="Helical" evidence="7">
    <location>
        <begin position="234"/>
        <end position="255"/>
    </location>
</feature>
<dbReference type="CDD" id="cd17503">
    <property type="entry name" value="MFS_LmrB_MDR_like"/>
    <property type="match status" value="1"/>
</dbReference>
<evidence type="ECO:0000313" key="10">
    <source>
        <dbReference type="Proteomes" id="UP000249499"/>
    </source>
</evidence>
<feature type="transmembrane region" description="Helical" evidence="7">
    <location>
        <begin position="480"/>
        <end position="497"/>
    </location>
</feature>
<evidence type="ECO:0000256" key="1">
    <source>
        <dbReference type="ARBA" id="ARBA00004651"/>
    </source>
</evidence>
<dbReference type="Pfam" id="PF07690">
    <property type="entry name" value="MFS_1"/>
    <property type="match status" value="1"/>
</dbReference>
<keyword evidence="6 7" id="KW-0472">Membrane</keyword>
<dbReference type="InterPro" id="IPR036259">
    <property type="entry name" value="MFS_trans_sf"/>
</dbReference>
<reference evidence="9 10" key="1">
    <citation type="journal article" date="2018" name="Sci. Rep.">
        <title>Rhizobium tumorigenes sp. nov., a novel plant tumorigenic bacterium isolated from cane gall tumors on thornless blackberry.</title>
        <authorList>
            <person name="Kuzmanovi N."/>
            <person name="Smalla K."/>
            <person name="Gronow S."/>
            <person name="PuBawska J."/>
        </authorList>
    </citation>
    <scope>NUCLEOTIDE SEQUENCE [LARGE SCALE GENOMIC DNA]</scope>
    <source>
        <strain evidence="9 10">1078</strain>
    </source>
</reference>
<dbReference type="GO" id="GO:0005886">
    <property type="term" value="C:plasma membrane"/>
    <property type="evidence" value="ECO:0007669"/>
    <property type="project" value="UniProtKB-SubCell"/>
</dbReference>
<evidence type="ECO:0000256" key="6">
    <source>
        <dbReference type="ARBA" id="ARBA00023136"/>
    </source>
</evidence>
<evidence type="ECO:0000256" key="4">
    <source>
        <dbReference type="ARBA" id="ARBA00022692"/>
    </source>
</evidence>
<dbReference type="PANTHER" id="PTHR23501">
    <property type="entry name" value="MAJOR FACILITATOR SUPERFAMILY"/>
    <property type="match status" value="1"/>
</dbReference>
<evidence type="ECO:0000256" key="7">
    <source>
        <dbReference type="SAM" id="Phobius"/>
    </source>
</evidence>
<name>A0AAF1KVP9_9HYPH</name>
<accession>A0AAF1KVP9</accession>
<feature type="transmembrane region" description="Helical" evidence="7">
    <location>
        <begin position="170"/>
        <end position="191"/>
    </location>
</feature>
<feature type="transmembrane region" description="Helical" evidence="7">
    <location>
        <begin position="112"/>
        <end position="131"/>
    </location>
</feature>
<protein>
    <submittedName>
        <fullName evidence="9">DHA2 family efflux MFS transporter permease subunit</fullName>
    </submittedName>
</protein>
<feature type="transmembrane region" description="Helical" evidence="7">
    <location>
        <begin position="365"/>
        <end position="393"/>
    </location>
</feature>
<proteinExistence type="predicted"/>
<evidence type="ECO:0000259" key="8">
    <source>
        <dbReference type="PROSITE" id="PS50850"/>
    </source>
</evidence>
<feature type="transmembrane region" description="Helical" evidence="7">
    <location>
        <begin position="143"/>
        <end position="164"/>
    </location>
</feature>
<dbReference type="Gene3D" id="1.20.1720.10">
    <property type="entry name" value="Multidrug resistance protein D"/>
    <property type="match status" value="1"/>
</dbReference>
<dbReference type="PRINTS" id="PR01036">
    <property type="entry name" value="TCRTETB"/>
</dbReference>
<dbReference type="InterPro" id="IPR004638">
    <property type="entry name" value="EmrB-like"/>
</dbReference>
<keyword evidence="10" id="KW-1185">Reference proteome</keyword>
<evidence type="ECO:0000256" key="5">
    <source>
        <dbReference type="ARBA" id="ARBA00022989"/>
    </source>
</evidence>
<dbReference type="Proteomes" id="UP000249499">
    <property type="component" value="Chromosome"/>
</dbReference>
<dbReference type="AlphaFoldDB" id="A0AAF1KVP9"/>
<feature type="transmembrane region" description="Helical" evidence="7">
    <location>
        <begin position="84"/>
        <end position="106"/>
    </location>
</feature>
<sequence>MSNPSDGAPPVIANRGAITACVILAVIMQALDTTIANVALPYIQGSVAASSDQINWVLTSYIVAAAIMTPPSGFLSAKFGRKRVLLTAISGFVAASVLCGFAQSLVQIVGFRLLQGLFGAALVPLSQGILLDIYSVEERGKAMALFGVSVMVGPVLGPVIGGWLTDHISWRWVFYINVPIGLVAFMGIVVFVKETKVDALAKLDVFGFSMLSLGIASLQLFLDRGEQLDWFSSGEIIVEALVCFCAFYLFVVHTFTTEKSFVNPRLFLDQNFSVSMFFIFIVGVTYLASLALMTPYLQTLMGYPVVTAGIVMGPRGLGTMVCMFLVGRLIGKVDTRWLLLLGLGLTAWAMYEMTGWTPDVSQTTIIVVGFVQGAGLGFLFVPLTTVAFATLPAHMRGEGTGLYNLSRNIGSSVGISIVSALIIRNTQSNHESIAAYVTPFNHAFDAPAAQGLSPLTAIGRASLDSIVTLQATIIAYIDDFKLLMLMSLFAMPLVILLRKPSAPPKVDHSIAME</sequence>
<dbReference type="PROSITE" id="PS50850">
    <property type="entry name" value="MFS"/>
    <property type="match status" value="1"/>
</dbReference>
<organism evidence="9 10">
    <name type="scientific">Rhizobium tumorigenes</name>
    <dbReference type="NCBI Taxonomy" id="2041385"/>
    <lineage>
        <taxon>Bacteria</taxon>
        <taxon>Pseudomonadati</taxon>
        <taxon>Pseudomonadota</taxon>
        <taxon>Alphaproteobacteria</taxon>
        <taxon>Hyphomicrobiales</taxon>
        <taxon>Rhizobiaceae</taxon>
        <taxon>Rhizobium/Agrobacterium group</taxon>
        <taxon>Rhizobium</taxon>
    </lineage>
</organism>
<gene>
    <name evidence="9" type="ORF">PR017_06730</name>
</gene>
<reference evidence="10" key="2">
    <citation type="journal article" date="2023" name="MicrobiologyOpen">
        <title>Genomics of the tumorigenes clade of the family Rhizobiaceae and description of Rhizobium rhododendri sp. nov.</title>
        <authorList>
            <person name="Kuzmanovic N."/>
            <person name="diCenzo G.C."/>
            <person name="Bunk B."/>
            <person name="Sproeer C."/>
            <person name="Fruehling A."/>
            <person name="Neumann-Schaal M."/>
            <person name="Overmann J."/>
            <person name="Smalla K."/>
        </authorList>
    </citation>
    <scope>NUCLEOTIDE SEQUENCE [LARGE SCALE GENOMIC DNA]</scope>
    <source>
        <strain evidence="10">1078</strain>
    </source>
</reference>
<evidence type="ECO:0000256" key="3">
    <source>
        <dbReference type="ARBA" id="ARBA00022475"/>
    </source>
</evidence>
<feature type="domain" description="Major facilitator superfamily (MFS) profile" evidence="8">
    <location>
        <begin position="18"/>
        <end position="502"/>
    </location>
</feature>
<dbReference type="RefSeq" id="WP_111215682.1">
    <property type="nucleotide sequence ID" value="NZ_CP117255.1"/>
</dbReference>
<feature type="transmembrane region" description="Helical" evidence="7">
    <location>
        <begin position="303"/>
        <end position="325"/>
    </location>
</feature>
<comment type="subcellular location">
    <subcellularLocation>
        <location evidence="1">Cell membrane</location>
        <topology evidence="1">Multi-pass membrane protein</topology>
    </subcellularLocation>
</comment>
<dbReference type="KEGG" id="rtu:PR017_06730"/>
<keyword evidence="2" id="KW-0813">Transport</keyword>
<dbReference type="NCBIfam" id="TIGR00711">
    <property type="entry name" value="efflux_EmrB"/>
    <property type="match status" value="1"/>
</dbReference>
<dbReference type="InterPro" id="IPR011701">
    <property type="entry name" value="MFS"/>
</dbReference>
<keyword evidence="3" id="KW-1003">Cell membrane</keyword>
<feature type="transmembrane region" description="Helical" evidence="7">
    <location>
        <begin position="276"/>
        <end position="297"/>
    </location>
</feature>
<dbReference type="PANTHER" id="PTHR23501:SF174">
    <property type="entry name" value="MULTIDRUG EXPORT PROTEIN EMRB-RELATED"/>
    <property type="match status" value="1"/>
</dbReference>
<feature type="transmembrane region" description="Helical" evidence="7">
    <location>
        <begin position="337"/>
        <end position="353"/>
    </location>
</feature>